<dbReference type="Pfam" id="PF03151">
    <property type="entry name" value="TPT"/>
    <property type="match status" value="1"/>
</dbReference>
<organism evidence="8 9">
    <name type="scientific">Chrysochromulina tobinii</name>
    <dbReference type="NCBI Taxonomy" id="1460289"/>
    <lineage>
        <taxon>Eukaryota</taxon>
        <taxon>Haptista</taxon>
        <taxon>Haptophyta</taxon>
        <taxon>Prymnesiophyceae</taxon>
        <taxon>Prymnesiales</taxon>
        <taxon>Chrysochromulinaceae</taxon>
        <taxon>Chrysochromulina</taxon>
    </lineage>
</organism>
<dbReference type="PANTHER" id="PTHR11132">
    <property type="entry name" value="SOLUTE CARRIER FAMILY 35"/>
    <property type="match status" value="1"/>
</dbReference>
<dbReference type="Proteomes" id="UP000037460">
    <property type="component" value="Unassembled WGS sequence"/>
</dbReference>
<evidence type="ECO:0000256" key="1">
    <source>
        <dbReference type="ARBA" id="ARBA00004141"/>
    </source>
</evidence>
<comment type="caution">
    <text evidence="8">The sequence shown here is derived from an EMBL/GenBank/DDBJ whole genome shotgun (WGS) entry which is preliminary data.</text>
</comment>
<feature type="transmembrane region" description="Helical" evidence="5">
    <location>
        <begin position="92"/>
        <end position="117"/>
    </location>
</feature>
<evidence type="ECO:0000256" key="6">
    <source>
        <dbReference type="SAM" id="SignalP"/>
    </source>
</evidence>
<feature type="transmembrane region" description="Helical" evidence="5">
    <location>
        <begin position="186"/>
        <end position="203"/>
    </location>
</feature>
<keyword evidence="2 5" id="KW-0812">Transmembrane</keyword>
<dbReference type="GO" id="GO:0016020">
    <property type="term" value="C:membrane"/>
    <property type="evidence" value="ECO:0007669"/>
    <property type="project" value="UniProtKB-SubCell"/>
</dbReference>
<evidence type="ECO:0000256" key="3">
    <source>
        <dbReference type="ARBA" id="ARBA00022989"/>
    </source>
</evidence>
<evidence type="ECO:0000313" key="8">
    <source>
        <dbReference type="EMBL" id="KOO30758.1"/>
    </source>
</evidence>
<dbReference type="InterPro" id="IPR037185">
    <property type="entry name" value="EmrE-like"/>
</dbReference>
<name>A0A0M0JX95_9EUKA</name>
<gene>
    <name evidence="8" type="ORF">Ctob_011573</name>
</gene>
<reference evidence="9" key="1">
    <citation type="journal article" date="2015" name="PLoS Genet.">
        <title>Genome Sequence and Transcriptome Analyses of Chrysochromulina tobin: Metabolic Tools for Enhanced Algal Fitness in the Prominent Order Prymnesiales (Haptophyceae).</title>
        <authorList>
            <person name="Hovde B.T."/>
            <person name="Deodato C.R."/>
            <person name="Hunsperger H.M."/>
            <person name="Ryken S.A."/>
            <person name="Yost W."/>
            <person name="Jha R.K."/>
            <person name="Patterson J."/>
            <person name="Monnat R.J. Jr."/>
            <person name="Barlow S.B."/>
            <person name="Starkenburg S.R."/>
            <person name="Cattolico R.A."/>
        </authorList>
    </citation>
    <scope>NUCLEOTIDE SEQUENCE</scope>
    <source>
        <strain evidence="9">CCMP291</strain>
    </source>
</reference>
<accession>A0A0M0JX95</accession>
<dbReference type="InterPro" id="IPR004853">
    <property type="entry name" value="Sugar_P_trans_dom"/>
</dbReference>
<dbReference type="AlphaFoldDB" id="A0A0M0JX95"/>
<feature type="transmembrane region" description="Helical" evidence="5">
    <location>
        <begin position="210"/>
        <end position="227"/>
    </location>
</feature>
<dbReference type="SUPFAM" id="SSF103481">
    <property type="entry name" value="Multidrug resistance efflux transporter EmrE"/>
    <property type="match status" value="2"/>
</dbReference>
<dbReference type="EMBL" id="JWZX01002169">
    <property type="protein sequence ID" value="KOO30758.1"/>
    <property type="molecule type" value="Genomic_DNA"/>
</dbReference>
<keyword evidence="9" id="KW-1185">Reference proteome</keyword>
<evidence type="ECO:0000256" key="4">
    <source>
        <dbReference type="ARBA" id="ARBA00023136"/>
    </source>
</evidence>
<proteinExistence type="predicted"/>
<keyword evidence="4 5" id="KW-0472">Membrane</keyword>
<feature type="transmembrane region" description="Helical" evidence="5">
    <location>
        <begin position="247"/>
        <end position="267"/>
    </location>
</feature>
<evidence type="ECO:0000313" key="9">
    <source>
        <dbReference type="Proteomes" id="UP000037460"/>
    </source>
</evidence>
<feature type="domain" description="Sugar phosphate transporter" evidence="7">
    <location>
        <begin position="64"/>
        <end position="358"/>
    </location>
</feature>
<protein>
    <submittedName>
        <fullName evidence="8">Triose phosphate phosphate translocator</fullName>
    </submittedName>
</protein>
<feature type="transmembrane region" description="Helical" evidence="5">
    <location>
        <begin position="279"/>
        <end position="299"/>
    </location>
</feature>
<keyword evidence="3 5" id="KW-1133">Transmembrane helix</keyword>
<keyword evidence="6" id="KW-0732">Signal</keyword>
<evidence type="ECO:0000256" key="5">
    <source>
        <dbReference type="SAM" id="Phobius"/>
    </source>
</evidence>
<dbReference type="InterPro" id="IPR050186">
    <property type="entry name" value="TPT_transporter"/>
</dbReference>
<sequence>MAIGLFGLLTLTLCASASAELATPATSLPVLKLRGGARPASALVAAKPVAKPVEAKGTGIDVGLLLCFAGWYLGNYYYTLNNKYALNAAGGATGFPITIGFLQMCIGSLYALFLWLAPDARPLPTVTFNDLAKIVPVATCSAGAHLSSIISMNLGAVSFSQIVKAAEPAFAALLGVTMYGKSISKAKWLCLIPVIGGVCLASIKELDFSVVALIAACVANVFAAFRANENKKVMDTPGLNDRIGSTGNQFAISTLLGALSLLPVWLMTEASRFGKFLEIFKSSAVLRNNLITSGLYFYLYNELSTITIKKTSATTQSVANTAKRVIVIVGVALALGESLEPIKLLGCSIGIGGVLLYSLVK</sequence>
<feature type="transmembrane region" description="Helical" evidence="5">
    <location>
        <begin position="62"/>
        <end position="80"/>
    </location>
</feature>
<feature type="signal peptide" evidence="6">
    <location>
        <begin position="1"/>
        <end position="19"/>
    </location>
</feature>
<comment type="subcellular location">
    <subcellularLocation>
        <location evidence="1">Membrane</location>
        <topology evidence="1">Multi-pass membrane protein</topology>
    </subcellularLocation>
</comment>
<dbReference type="OrthoDB" id="6418713at2759"/>
<evidence type="ECO:0000259" key="7">
    <source>
        <dbReference type="Pfam" id="PF03151"/>
    </source>
</evidence>
<evidence type="ECO:0000256" key="2">
    <source>
        <dbReference type="ARBA" id="ARBA00022692"/>
    </source>
</evidence>
<feature type="chain" id="PRO_5005602293" evidence="6">
    <location>
        <begin position="20"/>
        <end position="361"/>
    </location>
</feature>